<dbReference type="InterPro" id="IPR036388">
    <property type="entry name" value="WH-like_DNA-bd_sf"/>
</dbReference>
<dbReference type="GO" id="GO:0035189">
    <property type="term" value="C:Rb-E2F complex"/>
    <property type="evidence" value="ECO:0007669"/>
    <property type="project" value="TreeGrafter"/>
</dbReference>
<dbReference type="Gene3D" id="6.10.250.540">
    <property type="match status" value="1"/>
</dbReference>
<dbReference type="FunFam" id="1.10.10.10:FF:000008">
    <property type="entry name" value="E2F transcription factor 1"/>
    <property type="match status" value="1"/>
</dbReference>
<comment type="similarity">
    <text evidence="1 5">Belongs to the E2F/DP family.</text>
</comment>
<protein>
    <submittedName>
        <fullName evidence="8">Transcription factor E2F1</fullName>
    </submittedName>
</protein>
<proteinExistence type="inferred from homology"/>
<reference evidence="8 9" key="1">
    <citation type="submission" date="2024-01" db="EMBL/GenBank/DDBJ databases">
        <authorList>
            <person name="Alioto T."/>
            <person name="Alioto T."/>
            <person name="Gomez Garrido J."/>
        </authorList>
    </citation>
    <scope>NUCLEOTIDE SEQUENCE [LARGE SCALE GENOMIC DNA]</scope>
</reference>
<dbReference type="SMART" id="SM01372">
    <property type="entry name" value="E2F_TDP"/>
    <property type="match status" value="1"/>
</dbReference>
<dbReference type="InterPro" id="IPR003316">
    <property type="entry name" value="E2F_WHTH_DNA-bd_dom"/>
</dbReference>
<evidence type="ECO:0000256" key="6">
    <source>
        <dbReference type="SAM" id="MobiDB-lite"/>
    </source>
</evidence>
<keyword evidence="5" id="KW-0539">Nucleus</keyword>
<dbReference type="Gene3D" id="1.10.10.10">
    <property type="entry name" value="Winged helix-like DNA-binding domain superfamily/Winged helix DNA-binding domain"/>
    <property type="match status" value="1"/>
</dbReference>
<evidence type="ECO:0000256" key="3">
    <source>
        <dbReference type="ARBA" id="ARBA00023125"/>
    </source>
</evidence>
<dbReference type="GO" id="GO:0000981">
    <property type="term" value="F:DNA-binding transcription factor activity, RNA polymerase II-specific"/>
    <property type="evidence" value="ECO:0007669"/>
    <property type="project" value="TreeGrafter"/>
</dbReference>
<keyword evidence="4 5" id="KW-0804">Transcription</keyword>
<name>A0AAV1N6W1_SCOSC</name>
<comment type="subcellular location">
    <subcellularLocation>
        <location evidence="5">Nucleus</location>
    </subcellularLocation>
</comment>
<evidence type="ECO:0000259" key="7">
    <source>
        <dbReference type="SMART" id="SM01372"/>
    </source>
</evidence>
<evidence type="ECO:0000256" key="1">
    <source>
        <dbReference type="ARBA" id="ARBA00010940"/>
    </source>
</evidence>
<comment type="caution">
    <text evidence="8">The sequence shown here is derived from an EMBL/GenBank/DDBJ whole genome shotgun (WGS) entry which is preliminary data.</text>
</comment>
<keyword evidence="9" id="KW-1185">Reference proteome</keyword>
<feature type="region of interest" description="Disordered" evidence="6">
    <location>
        <begin position="69"/>
        <end position="128"/>
    </location>
</feature>
<dbReference type="Proteomes" id="UP001314229">
    <property type="component" value="Unassembled WGS sequence"/>
</dbReference>
<evidence type="ECO:0000313" key="9">
    <source>
        <dbReference type="Proteomes" id="UP001314229"/>
    </source>
</evidence>
<accession>A0AAV1N6W1</accession>
<dbReference type="GO" id="GO:0000978">
    <property type="term" value="F:RNA polymerase II cis-regulatory region sequence-specific DNA binding"/>
    <property type="evidence" value="ECO:0007669"/>
    <property type="project" value="InterPro"/>
</dbReference>
<dbReference type="InterPro" id="IPR036390">
    <property type="entry name" value="WH_DNA-bd_sf"/>
</dbReference>
<keyword evidence="2 5" id="KW-0805">Transcription regulation</keyword>
<dbReference type="SUPFAM" id="SSF46785">
    <property type="entry name" value="Winged helix' DNA-binding domain"/>
    <property type="match status" value="1"/>
</dbReference>
<sequence>MSETLITGQTSEDLLADFETLLNSGSINLGEDHQIVIITSPSNEGLHPTAAPTSTGEILLFATPQGPADVGLQDKRRPALGRPPVKRKLDLDSDHQYVSTTRPSIGQAPPSTPAPPRVPRNTAEKSRYDTSLNLTTKRFLNLLSQSADGVVDLNWASQVLDVQKRRIYDITNVLEGIQLISKKSKNNIQWLGNRIDGALVARHKELQREVFDLTEAEDQLDELISKCNLQLKLLTEDPQNKKYPSHRPRSSIADVCQHVQRQSTRLTKGFL</sequence>
<organism evidence="8 9">
    <name type="scientific">Scomber scombrus</name>
    <name type="common">Atlantic mackerel</name>
    <name type="synonym">Scomber vernalis</name>
    <dbReference type="NCBI Taxonomy" id="13677"/>
    <lineage>
        <taxon>Eukaryota</taxon>
        <taxon>Metazoa</taxon>
        <taxon>Chordata</taxon>
        <taxon>Craniata</taxon>
        <taxon>Vertebrata</taxon>
        <taxon>Euteleostomi</taxon>
        <taxon>Actinopterygii</taxon>
        <taxon>Neopterygii</taxon>
        <taxon>Teleostei</taxon>
        <taxon>Neoteleostei</taxon>
        <taxon>Acanthomorphata</taxon>
        <taxon>Pelagiaria</taxon>
        <taxon>Scombriformes</taxon>
        <taxon>Scombridae</taxon>
        <taxon>Scomber</taxon>
    </lineage>
</organism>
<keyword evidence="3 5" id="KW-0238">DNA-binding</keyword>
<gene>
    <name evidence="8" type="ORF">FSCOSCO3_A010759</name>
</gene>
<evidence type="ECO:0000313" key="8">
    <source>
        <dbReference type="EMBL" id="CAK6955106.1"/>
    </source>
</evidence>
<dbReference type="PANTHER" id="PTHR12081:SF43">
    <property type="entry name" value="TRANSCRIPTION FACTOR E2F1"/>
    <property type="match status" value="1"/>
</dbReference>
<dbReference type="AlphaFoldDB" id="A0AAV1N6W1"/>
<feature type="domain" description="E2F/DP family winged-helix DNA-binding" evidence="7">
    <location>
        <begin position="127"/>
        <end position="192"/>
    </location>
</feature>
<dbReference type="InterPro" id="IPR037241">
    <property type="entry name" value="E2F-DP_heterodim"/>
</dbReference>
<evidence type="ECO:0000256" key="5">
    <source>
        <dbReference type="RuleBase" id="RU003796"/>
    </source>
</evidence>
<dbReference type="SUPFAM" id="SSF144074">
    <property type="entry name" value="E2F-DP heterodimerization region"/>
    <property type="match status" value="1"/>
</dbReference>
<dbReference type="EMBL" id="CAWUFR010000020">
    <property type="protein sequence ID" value="CAK6955106.1"/>
    <property type="molecule type" value="Genomic_DNA"/>
</dbReference>
<dbReference type="PANTHER" id="PTHR12081">
    <property type="entry name" value="TRANSCRIPTION FACTOR E2F"/>
    <property type="match status" value="1"/>
</dbReference>
<dbReference type="Pfam" id="PF02319">
    <property type="entry name" value="WHD_E2F_TDP"/>
    <property type="match status" value="1"/>
</dbReference>
<evidence type="ECO:0000256" key="2">
    <source>
        <dbReference type="ARBA" id="ARBA00023015"/>
    </source>
</evidence>
<evidence type="ECO:0000256" key="4">
    <source>
        <dbReference type="ARBA" id="ARBA00023163"/>
    </source>
</evidence>
<dbReference type="InterPro" id="IPR015633">
    <property type="entry name" value="E2F"/>
</dbReference>